<keyword evidence="7" id="KW-0961">Cell wall biogenesis/degradation</keyword>
<evidence type="ECO:0000313" key="11">
    <source>
        <dbReference type="Proteomes" id="UP000290289"/>
    </source>
</evidence>
<proteinExistence type="inferred from homology"/>
<feature type="non-terminal residue" evidence="10">
    <location>
        <position position="1"/>
    </location>
</feature>
<evidence type="ECO:0000256" key="8">
    <source>
        <dbReference type="RuleBase" id="RU361169"/>
    </source>
</evidence>
<name>A0A498J8Q4_MALDO</name>
<dbReference type="Proteomes" id="UP000290289">
    <property type="component" value="Chromosome 8"/>
</dbReference>
<feature type="transmembrane region" description="Helical" evidence="9">
    <location>
        <begin position="12"/>
        <end position="30"/>
    </location>
</feature>
<gene>
    <name evidence="10" type="ORF">DVH24_021091</name>
</gene>
<evidence type="ECO:0000313" key="10">
    <source>
        <dbReference type="EMBL" id="RXH92068.1"/>
    </source>
</evidence>
<keyword evidence="9" id="KW-0812">Transmembrane</keyword>
<dbReference type="InterPro" id="IPR000743">
    <property type="entry name" value="Glyco_hydro_28"/>
</dbReference>
<comment type="similarity">
    <text evidence="2 8">Belongs to the glycosyl hydrolase 28 family.</text>
</comment>
<organism evidence="10 11">
    <name type="scientific">Malus domestica</name>
    <name type="common">Apple</name>
    <name type="synonym">Pyrus malus</name>
    <dbReference type="NCBI Taxonomy" id="3750"/>
    <lineage>
        <taxon>Eukaryota</taxon>
        <taxon>Viridiplantae</taxon>
        <taxon>Streptophyta</taxon>
        <taxon>Embryophyta</taxon>
        <taxon>Tracheophyta</taxon>
        <taxon>Spermatophyta</taxon>
        <taxon>Magnoliopsida</taxon>
        <taxon>eudicotyledons</taxon>
        <taxon>Gunneridae</taxon>
        <taxon>Pentapetalae</taxon>
        <taxon>rosids</taxon>
        <taxon>fabids</taxon>
        <taxon>Rosales</taxon>
        <taxon>Rosaceae</taxon>
        <taxon>Amygdaloideae</taxon>
        <taxon>Maleae</taxon>
        <taxon>Malus</taxon>
    </lineage>
</organism>
<evidence type="ECO:0000256" key="1">
    <source>
        <dbReference type="ARBA" id="ARBA00004191"/>
    </source>
</evidence>
<dbReference type="AlphaFoldDB" id="A0A498J8Q4"/>
<evidence type="ECO:0000256" key="6">
    <source>
        <dbReference type="ARBA" id="ARBA00023295"/>
    </source>
</evidence>
<keyword evidence="3" id="KW-0134">Cell wall</keyword>
<dbReference type="GO" id="GO:0071555">
    <property type="term" value="P:cell wall organization"/>
    <property type="evidence" value="ECO:0007669"/>
    <property type="project" value="UniProtKB-KW"/>
</dbReference>
<dbReference type="PANTHER" id="PTHR31375">
    <property type="match status" value="1"/>
</dbReference>
<evidence type="ECO:0000256" key="4">
    <source>
        <dbReference type="ARBA" id="ARBA00022525"/>
    </source>
</evidence>
<dbReference type="SUPFAM" id="SSF51126">
    <property type="entry name" value="Pectin lyase-like"/>
    <property type="match status" value="1"/>
</dbReference>
<keyword evidence="6 8" id="KW-0326">Glycosidase</keyword>
<dbReference type="InterPro" id="IPR012334">
    <property type="entry name" value="Pectin_lyas_fold"/>
</dbReference>
<keyword evidence="11" id="KW-1185">Reference proteome</keyword>
<dbReference type="Gene3D" id="2.160.20.10">
    <property type="entry name" value="Single-stranded right-handed beta-helix, Pectin lyase-like"/>
    <property type="match status" value="1"/>
</dbReference>
<accession>A0A498J8Q4</accession>
<evidence type="ECO:0000256" key="5">
    <source>
        <dbReference type="ARBA" id="ARBA00022801"/>
    </source>
</evidence>
<dbReference type="GO" id="GO:0004650">
    <property type="term" value="F:polygalacturonase activity"/>
    <property type="evidence" value="ECO:0007669"/>
    <property type="project" value="InterPro"/>
</dbReference>
<protein>
    <recommendedName>
        <fullName evidence="12">Polygalacturonase</fullName>
    </recommendedName>
</protein>
<comment type="caution">
    <text evidence="10">The sequence shown here is derived from an EMBL/GenBank/DDBJ whole genome shotgun (WGS) entry which is preliminary data.</text>
</comment>
<evidence type="ECO:0000256" key="9">
    <source>
        <dbReference type="SAM" id="Phobius"/>
    </source>
</evidence>
<comment type="subcellular location">
    <subcellularLocation>
        <location evidence="1">Secreted</location>
        <location evidence="1">Cell wall</location>
    </subcellularLocation>
</comment>
<dbReference type="EMBL" id="RDQH01000334">
    <property type="protein sequence ID" value="RXH92068.1"/>
    <property type="molecule type" value="Genomic_DNA"/>
</dbReference>
<evidence type="ECO:0000256" key="2">
    <source>
        <dbReference type="ARBA" id="ARBA00008834"/>
    </source>
</evidence>
<dbReference type="InterPro" id="IPR011050">
    <property type="entry name" value="Pectin_lyase_fold/virulence"/>
</dbReference>
<keyword evidence="4" id="KW-0964">Secreted</keyword>
<evidence type="ECO:0000256" key="7">
    <source>
        <dbReference type="ARBA" id="ARBA00023316"/>
    </source>
</evidence>
<keyword evidence="9" id="KW-0472">Membrane</keyword>
<dbReference type="STRING" id="3750.A0A498J8Q4"/>
<keyword evidence="5 8" id="KW-0378">Hydrolase</keyword>
<dbReference type="GO" id="GO:0005975">
    <property type="term" value="P:carbohydrate metabolic process"/>
    <property type="evidence" value="ECO:0007669"/>
    <property type="project" value="InterPro"/>
</dbReference>
<evidence type="ECO:0008006" key="12">
    <source>
        <dbReference type="Google" id="ProtNLM"/>
    </source>
</evidence>
<reference evidence="10 11" key="1">
    <citation type="submission" date="2018-10" db="EMBL/GenBank/DDBJ databases">
        <title>A high-quality apple genome assembly.</title>
        <authorList>
            <person name="Hu J."/>
        </authorList>
    </citation>
    <scope>NUCLEOTIDE SEQUENCE [LARGE SCALE GENOMIC DNA]</scope>
    <source>
        <strain evidence="11">cv. HFTH1</strain>
        <tissue evidence="10">Young leaf</tissue>
    </source>
</reference>
<keyword evidence="9" id="KW-1133">Transmembrane helix</keyword>
<dbReference type="Pfam" id="PF00295">
    <property type="entry name" value="Glyco_hydro_28"/>
    <property type="match status" value="1"/>
</dbReference>
<evidence type="ECO:0000256" key="3">
    <source>
        <dbReference type="ARBA" id="ARBA00022512"/>
    </source>
</evidence>
<sequence length="259" mass="28504">NFLVYVVQESPSVSFLLLVIASSFFGIGFGQNGTSNVLDFGATGNDIAEDTRVNNFSLLIEKFLVVMGTRMVHHAFFNAWERTCGTEGAKHVLKIPYGKTYQLKPLKFEGPCKVDRVKIQILGNIEAPSNLSDWNECQSGCWLCFSNVSNLAVVGTGEINGHGYLWWRNKAAQAIDNTKVSNVTNYEGCNAPTAIHFDQCDNLQLGGFASIDSPRNHIRMHRCNDVYISNIHITAPEDSPNTDGIAISSTSHVKVLDSD</sequence>